<accession>A0A2P2PV61</accession>
<organism evidence="1">
    <name type="scientific">Rhizophora mucronata</name>
    <name type="common">Asiatic mangrove</name>
    <dbReference type="NCBI Taxonomy" id="61149"/>
    <lineage>
        <taxon>Eukaryota</taxon>
        <taxon>Viridiplantae</taxon>
        <taxon>Streptophyta</taxon>
        <taxon>Embryophyta</taxon>
        <taxon>Tracheophyta</taxon>
        <taxon>Spermatophyta</taxon>
        <taxon>Magnoliopsida</taxon>
        <taxon>eudicotyledons</taxon>
        <taxon>Gunneridae</taxon>
        <taxon>Pentapetalae</taxon>
        <taxon>rosids</taxon>
        <taxon>fabids</taxon>
        <taxon>Malpighiales</taxon>
        <taxon>Rhizophoraceae</taxon>
        <taxon>Rhizophora</taxon>
    </lineage>
</organism>
<sequence>MTLPIGRTKYDPN</sequence>
<dbReference type="EMBL" id="GGEC01078059">
    <property type="protein sequence ID" value="MBX58543.1"/>
    <property type="molecule type" value="Transcribed_RNA"/>
</dbReference>
<reference evidence="1" key="1">
    <citation type="submission" date="2018-02" db="EMBL/GenBank/DDBJ databases">
        <title>Rhizophora mucronata_Transcriptome.</title>
        <authorList>
            <person name="Meera S.P."/>
            <person name="Sreeshan A."/>
            <person name="Augustine A."/>
        </authorList>
    </citation>
    <scope>NUCLEOTIDE SEQUENCE</scope>
    <source>
        <tissue evidence="1">Leaf</tissue>
    </source>
</reference>
<protein>
    <submittedName>
        <fullName evidence="1">Uncharacterized protein</fullName>
    </submittedName>
</protein>
<evidence type="ECO:0000313" key="1">
    <source>
        <dbReference type="EMBL" id="MBX58543.1"/>
    </source>
</evidence>
<proteinExistence type="predicted"/>
<name>A0A2P2PV61_RHIMU</name>